<dbReference type="InterPro" id="IPR006656">
    <property type="entry name" value="Mopterin_OxRdtase"/>
</dbReference>
<dbReference type="Gene3D" id="3.40.50.740">
    <property type="match status" value="1"/>
</dbReference>
<dbReference type="Pfam" id="PF00384">
    <property type="entry name" value="Molybdopterin"/>
    <property type="match status" value="1"/>
</dbReference>
<keyword evidence="1" id="KW-0004">4Fe-4S</keyword>
<dbReference type="InterPro" id="IPR006963">
    <property type="entry name" value="Mopterin_OxRdtase_4Fe-4S_dom"/>
</dbReference>
<dbReference type="InterPro" id="IPR006657">
    <property type="entry name" value="MoPterin_dinucl-bd_dom"/>
</dbReference>
<dbReference type="PROSITE" id="PS00490">
    <property type="entry name" value="MOLYBDOPTERIN_PROK_2"/>
    <property type="match status" value="1"/>
</dbReference>
<dbReference type="Gene3D" id="3.30.2070.10">
    <property type="entry name" value="Formate dehydrogenase/DMSO reductase"/>
    <property type="match status" value="1"/>
</dbReference>
<dbReference type="SMART" id="SM00926">
    <property type="entry name" value="Molybdop_Fe4S4"/>
    <property type="match status" value="1"/>
</dbReference>
<evidence type="ECO:0000259" key="6">
    <source>
        <dbReference type="PROSITE" id="PS51669"/>
    </source>
</evidence>
<gene>
    <name evidence="7" type="ORF">E0F26_01465</name>
</gene>
<dbReference type="PANTHER" id="PTHR43105">
    <property type="entry name" value="RESPIRATORY NITRATE REDUCTASE"/>
    <property type="match status" value="1"/>
</dbReference>
<protein>
    <submittedName>
        <fullName evidence="7">Molybdopterin oxidoreductase family protein</fullName>
    </submittedName>
</protein>
<dbReference type="Gene3D" id="2.20.25.90">
    <property type="entry name" value="ADC-like domains"/>
    <property type="match status" value="1"/>
</dbReference>
<keyword evidence="5" id="KW-0411">Iron-sulfur</keyword>
<dbReference type="Proteomes" id="UP001317963">
    <property type="component" value="Chromosome"/>
</dbReference>
<keyword evidence="3" id="KW-0560">Oxidoreductase</keyword>
<dbReference type="Gene3D" id="2.40.40.20">
    <property type="match status" value="1"/>
</dbReference>
<proteinExistence type="predicted"/>
<evidence type="ECO:0000256" key="2">
    <source>
        <dbReference type="ARBA" id="ARBA00022723"/>
    </source>
</evidence>
<evidence type="ECO:0000256" key="5">
    <source>
        <dbReference type="ARBA" id="ARBA00023014"/>
    </source>
</evidence>
<dbReference type="Gene3D" id="3.40.228.10">
    <property type="entry name" value="Dimethylsulfoxide Reductase, domain 2"/>
    <property type="match status" value="1"/>
</dbReference>
<evidence type="ECO:0000256" key="4">
    <source>
        <dbReference type="ARBA" id="ARBA00023004"/>
    </source>
</evidence>
<feature type="domain" description="4Fe-4S Mo/W bis-MGD-type" evidence="6">
    <location>
        <begin position="4"/>
        <end position="63"/>
    </location>
</feature>
<sequence>MSNEEWMTSACILCELNCGIKVQAGGESDREIVRIRGDEDHPASKGYLCQKASGLNHYQNGKDRITSPLRRKSDGSFEEIDWDTATREIMERFAAIRDTHGGDKIFYYGGGGQGNHLPGAYSSATRSVLGSVYRSSALAQEKTGEFWVNGQMFGSMVKGDFHHCDVAFFLGKNPWHTHGIPRARVFLRDFAKDPSKTMIVVDPVVTETAKMADIHLRVKPGTDAWMLAAMVAMLIQDERHASAWVEEHTQGIEEIKSAFADISVADYCAHAGLTVEEVRTAVDAIANAKGMAMFEDLGVQMNHHSTLISYLEKLVWVLCGHFGKEGGQYVPAYLQNIAGSGRSSRKTPVAKAPIISGMVPCNVIADEILTDHPDRYRAMLIESANPVHSLADSNRMREALRSMELVVAIDIAMTESAREADYVLPASTQFEKWEATFFNFEFPENYFHLRKPLFEPLGESLSEAEIHARLVEAAGVMPTELVDELRGLLRDGGRAAFRERFMQAMAEDGMVSKLAPVILYRTLGEVLPEGAKEGAVMWPLTLGFAMRDSASLARAGYEGDPITQAEKLFDAIIAGHSGVVFSRDDMSTAWERMGQEGGIQLALPSLLDELSVLEAGPIQRASTEFPFALSAGERRDYTANTIYRDFGWRRKDPDGSLRISPDDAADIGLETGDQARIVTAVGSAMARVEVTDRMLPGHVAIPNGFGLDNEDGTRSGVAPNELTSLADCDKFAGTPHHKFVPARIEAVA</sequence>
<evidence type="ECO:0000256" key="1">
    <source>
        <dbReference type="ARBA" id="ARBA00022485"/>
    </source>
</evidence>
<keyword evidence="2" id="KW-0479">Metal-binding</keyword>
<dbReference type="SUPFAM" id="SSF50692">
    <property type="entry name" value="ADC-like"/>
    <property type="match status" value="1"/>
</dbReference>
<organism evidence="7 8">
    <name type="scientific">Candidatus Paraluminiphilus aquimaris</name>
    <dbReference type="NCBI Taxonomy" id="2518994"/>
    <lineage>
        <taxon>Bacteria</taxon>
        <taxon>Pseudomonadati</taxon>
        <taxon>Pseudomonadota</taxon>
        <taxon>Gammaproteobacteria</taxon>
        <taxon>Cellvibrionales</taxon>
        <taxon>Halieaceae</taxon>
        <taxon>Candidatus Paraluminiphilus</taxon>
    </lineage>
</organism>
<dbReference type="PANTHER" id="PTHR43105:SF9">
    <property type="entry name" value="NADPH-FE(3+) OXIDOREDUCTASE SUBUNIT ALPHA"/>
    <property type="match status" value="1"/>
</dbReference>
<keyword evidence="4" id="KW-0408">Iron</keyword>
<dbReference type="Pfam" id="PF01568">
    <property type="entry name" value="Molydop_binding"/>
    <property type="match status" value="1"/>
</dbReference>
<dbReference type="RefSeq" id="WP_279242270.1">
    <property type="nucleotide sequence ID" value="NZ_CP036501.1"/>
</dbReference>
<dbReference type="PROSITE" id="PS51669">
    <property type="entry name" value="4FE4S_MOW_BIS_MGD"/>
    <property type="match status" value="1"/>
</dbReference>
<accession>A0ABY6Q3C3</accession>
<dbReference type="InterPro" id="IPR009010">
    <property type="entry name" value="Asp_de-COase-like_dom_sf"/>
</dbReference>
<dbReference type="InterPro" id="IPR006655">
    <property type="entry name" value="Mopterin_OxRdtase_prok_CS"/>
</dbReference>
<keyword evidence="8" id="KW-1185">Reference proteome</keyword>
<evidence type="ECO:0000313" key="8">
    <source>
        <dbReference type="Proteomes" id="UP001317963"/>
    </source>
</evidence>
<dbReference type="Pfam" id="PF04879">
    <property type="entry name" value="Molybdop_Fe4S4"/>
    <property type="match status" value="1"/>
</dbReference>
<reference evidence="7 8" key="1">
    <citation type="submission" date="2019-02" db="EMBL/GenBank/DDBJ databases">
        <title>Halieaceae_genomes.</title>
        <authorList>
            <person name="Li S.-H."/>
        </authorList>
    </citation>
    <scope>NUCLEOTIDE SEQUENCE [LARGE SCALE GENOMIC DNA]</scope>
    <source>
        <strain evidence="7 8">JH123</strain>
    </source>
</reference>
<evidence type="ECO:0000256" key="3">
    <source>
        <dbReference type="ARBA" id="ARBA00023002"/>
    </source>
</evidence>
<dbReference type="InterPro" id="IPR050123">
    <property type="entry name" value="Prok_molybdopt-oxidoreductase"/>
</dbReference>
<evidence type="ECO:0000313" key="7">
    <source>
        <dbReference type="EMBL" id="UZP73479.1"/>
    </source>
</evidence>
<dbReference type="SUPFAM" id="SSF53706">
    <property type="entry name" value="Formate dehydrogenase/DMSO reductase, domains 1-3"/>
    <property type="match status" value="1"/>
</dbReference>
<name>A0ABY6Q3C3_9GAMM</name>
<dbReference type="EMBL" id="CP036501">
    <property type="protein sequence ID" value="UZP73479.1"/>
    <property type="molecule type" value="Genomic_DNA"/>
</dbReference>